<keyword evidence="1" id="KW-1133">Transmembrane helix</keyword>
<keyword evidence="3" id="KW-1185">Reference proteome</keyword>
<dbReference type="RefSeq" id="WP_237465706.1">
    <property type="nucleotide sequence ID" value="NZ_CAKLDI010000001.1"/>
</dbReference>
<proteinExistence type="predicted"/>
<feature type="transmembrane region" description="Helical" evidence="1">
    <location>
        <begin position="90"/>
        <end position="109"/>
    </location>
</feature>
<gene>
    <name evidence="2" type="ORF">VST7929_01195</name>
</gene>
<feature type="transmembrane region" description="Helical" evidence="1">
    <location>
        <begin position="64"/>
        <end position="84"/>
    </location>
</feature>
<organism evidence="2 3">
    <name type="scientific">Vibrio stylophorae</name>
    <dbReference type="NCBI Taxonomy" id="659351"/>
    <lineage>
        <taxon>Bacteria</taxon>
        <taxon>Pseudomonadati</taxon>
        <taxon>Pseudomonadota</taxon>
        <taxon>Gammaproteobacteria</taxon>
        <taxon>Vibrionales</taxon>
        <taxon>Vibrionaceae</taxon>
        <taxon>Vibrio</taxon>
    </lineage>
</organism>
<keyword evidence="1" id="KW-0812">Transmembrane</keyword>
<accession>A0ABN8DSV7</accession>
<evidence type="ECO:0008006" key="4">
    <source>
        <dbReference type="Google" id="ProtNLM"/>
    </source>
</evidence>
<sequence length="348" mass="40320">MSNLAHHWLSLALGHSIDTAEKALTLDIPAQHQAAYHAYDAEHVAPIRARYELKRQAALNQYRLRLRLAIPGFLIALPLLYWLLQQLFTDLGWAFWLTLMTFSCGLFFITRSWAQQAIAQLNDEIEDDVFPTILAYFGNDYQFNGNAYQDIQHYRQYGLLPRYDHSKFDDCLSGSYQNTRFSVQETVLTTRQTDSRGKTSYQTVFRGLFIELTLPKSIAATIQVKRDRGFFNAWNGFGESLQQIKREDAAFEAQFEVYSDDLKAVNQILTRDTMAQFLSLADYFDADMQACFQNNQLFILLPTKHDFFEARVNPYQAITFSRDIEQLFHELGIIHHLIETLIIQPEAV</sequence>
<name>A0ABN8DSV7_9VIBR</name>
<dbReference type="InterPro" id="IPR021484">
    <property type="entry name" value="DUF3137"/>
</dbReference>
<evidence type="ECO:0000313" key="3">
    <source>
        <dbReference type="Proteomes" id="UP000838672"/>
    </source>
</evidence>
<dbReference type="EMBL" id="CAKLDI010000001">
    <property type="protein sequence ID" value="CAH0533329.1"/>
    <property type="molecule type" value="Genomic_DNA"/>
</dbReference>
<reference evidence="2" key="1">
    <citation type="submission" date="2021-11" db="EMBL/GenBank/DDBJ databases">
        <authorList>
            <person name="Rodrigo-Torres L."/>
            <person name="Arahal R. D."/>
            <person name="Lucena T."/>
        </authorList>
    </citation>
    <scope>NUCLEOTIDE SEQUENCE</scope>
    <source>
        <strain evidence="2">CECT 7929</strain>
    </source>
</reference>
<protein>
    <recommendedName>
        <fullName evidence="4">DUF3137 domain-containing protein</fullName>
    </recommendedName>
</protein>
<dbReference type="Pfam" id="PF11335">
    <property type="entry name" value="DUF3137"/>
    <property type="match status" value="1"/>
</dbReference>
<comment type="caution">
    <text evidence="2">The sequence shown here is derived from an EMBL/GenBank/DDBJ whole genome shotgun (WGS) entry which is preliminary data.</text>
</comment>
<evidence type="ECO:0000256" key="1">
    <source>
        <dbReference type="SAM" id="Phobius"/>
    </source>
</evidence>
<keyword evidence="1" id="KW-0472">Membrane</keyword>
<dbReference type="Proteomes" id="UP000838672">
    <property type="component" value="Unassembled WGS sequence"/>
</dbReference>
<evidence type="ECO:0000313" key="2">
    <source>
        <dbReference type="EMBL" id="CAH0533329.1"/>
    </source>
</evidence>